<proteinExistence type="predicted"/>
<evidence type="ECO:0000256" key="2">
    <source>
        <dbReference type="ARBA" id="ARBA00039140"/>
    </source>
</evidence>
<dbReference type="EC" id="3.1.1.61" evidence="2"/>
<dbReference type="SUPFAM" id="SSF52738">
    <property type="entry name" value="Methylesterase CheB, C-terminal domain"/>
    <property type="match status" value="1"/>
</dbReference>
<keyword evidence="4" id="KW-0145">Chemotaxis</keyword>
<evidence type="ECO:0000256" key="4">
    <source>
        <dbReference type="PROSITE-ProRule" id="PRU00050"/>
    </source>
</evidence>
<evidence type="ECO:0000313" key="6">
    <source>
        <dbReference type="EMBL" id="GAA3927512.1"/>
    </source>
</evidence>
<dbReference type="EMBL" id="BAABDH010000018">
    <property type="protein sequence ID" value="GAA3927512.1"/>
    <property type="molecule type" value="Genomic_DNA"/>
</dbReference>
<dbReference type="PROSITE" id="PS50122">
    <property type="entry name" value="CHEB"/>
    <property type="match status" value="1"/>
</dbReference>
<evidence type="ECO:0000256" key="3">
    <source>
        <dbReference type="ARBA" id="ARBA00048267"/>
    </source>
</evidence>
<feature type="active site" evidence="4">
    <location>
        <position position="188"/>
    </location>
</feature>
<evidence type="ECO:0000259" key="5">
    <source>
        <dbReference type="PROSITE" id="PS50122"/>
    </source>
</evidence>
<feature type="active site" evidence="4">
    <location>
        <position position="161"/>
    </location>
</feature>
<dbReference type="Proteomes" id="UP001499909">
    <property type="component" value="Unassembled WGS sequence"/>
</dbReference>
<keyword evidence="1 4" id="KW-0378">Hydrolase</keyword>
<evidence type="ECO:0000313" key="7">
    <source>
        <dbReference type="Proteomes" id="UP001499909"/>
    </source>
</evidence>
<comment type="caution">
    <text evidence="6">The sequence shown here is derived from an EMBL/GenBank/DDBJ whole genome shotgun (WGS) entry which is preliminary data.</text>
</comment>
<dbReference type="RefSeq" id="WP_345111349.1">
    <property type="nucleotide sequence ID" value="NZ_BAABDH010000018.1"/>
</dbReference>
<feature type="domain" description="CheB-type methylesterase" evidence="5">
    <location>
        <begin position="149"/>
        <end position="346"/>
    </location>
</feature>
<dbReference type="InterPro" id="IPR035909">
    <property type="entry name" value="CheB_C"/>
</dbReference>
<dbReference type="Pfam" id="PF01339">
    <property type="entry name" value="CheB_methylest"/>
    <property type="match status" value="1"/>
</dbReference>
<keyword evidence="7" id="KW-1185">Reference proteome</keyword>
<dbReference type="InterPro" id="IPR000673">
    <property type="entry name" value="Sig_transdc_resp-reg_Me-estase"/>
</dbReference>
<reference evidence="7" key="1">
    <citation type="journal article" date="2019" name="Int. J. Syst. Evol. Microbiol.">
        <title>The Global Catalogue of Microorganisms (GCM) 10K type strain sequencing project: providing services to taxonomists for standard genome sequencing and annotation.</title>
        <authorList>
            <consortium name="The Broad Institute Genomics Platform"/>
            <consortium name="The Broad Institute Genome Sequencing Center for Infectious Disease"/>
            <person name="Wu L."/>
            <person name="Ma J."/>
        </authorList>
    </citation>
    <scope>NUCLEOTIDE SEQUENCE [LARGE SCALE GENOMIC DNA]</scope>
    <source>
        <strain evidence="7">JCM 17214</strain>
    </source>
</reference>
<name>A0ABP7MQB8_9BACT</name>
<dbReference type="CDD" id="cd16432">
    <property type="entry name" value="CheB_Rec"/>
    <property type="match status" value="1"/>
</dbReference>
<organism evidence="6 7">
    <name type="scientific">Hymenobacter algoricola</name>
    <dbReference type="NCBI Taxonomy" id="486267"/>
    <lineage>
        <taxon>Bacteria</taxon>
        <taxon>Pseudomonadati</taxon>
        <taxon>Bacteroidota</taxon>
        <taxon>Cytophagia</taxon>
        <taxon>Cytophagales</taxon>
        <taxon>Hymenobacteraceae</taxon>
        <taxon>Hymenobacter</taxon>
    </lineage>
</organism>
<comment type="catalytic activity">
    <reaction evidence="3">
        <text>[protein]-L-glutamate 5-O-methyl ester + H2O = L-glutamyl-[protein] + methanol + H(+)</text>
        <dbReference type="Rhea" id="RHEA:23236"/>
        <dbReference type="Rhea" id="RHEA-COMP:10208"/>
        <dbReference type="Rhea" id="RHEA-COMP:10311"/>
        <dbReference type="ChEBI" id="CHEBI:15377"/>
        <dbReference type="ChEBI" id="CHEBI:15378"/>
        <dbReference type="ChEBI" id="CHEBI:17790"/>
        <dbReference type="ChEBI" id="CHEBI:29973"/>
        <dbReference type="ChEBI" id="CHEBI:82795"/>
        <dbReference type="EC" id="3.1.1.61"/>
    </reaction>
</comment>
<dbReference type="PANTHER" id="PTHR42872">
    <property type="entry name" value="PROTEIN-GLUTAMATE METHYLESTERASE/PROTEIN-GLUTAMINE GLUTAMINASE"/>
    <property type="match status" value="1"/>
</dbReference>
<evidence type="ECO:0000256" key="1">
    <source>
        <dbReference type="ARBA" id="ARBA00022801"/>
    </source>
</evidence>
<dbReference type="PANTHER" id="PTHR42872:SF6">
    <property type="entry name" value="PROTEIN-GLUTAMATE METHYLESTERASE_PROTEIN-GLUTAMINE GLUTAMINASE"/>
    <property type="match status" value="1"/>
</dbReference>
<dbReference type="Gene3D" id="3.40.50.180">
    <property type="entry name" value="Methylesterase CheB, C-terminal domain"/>
    <property type="match status" value="1"/>
</dbReference>
<gene>
    <name evidence="6" type="ORF">GCM10022406_11590</name>
</gene>
<accession>A0ABP7MQB8</accession>
<sequence length="363" mass="38230">MSDFSAPFTLLLGDLPTLVRMELTKLLHAEPDLRVVGAAAGAGELVAQARRLRPGLVIAAENQLLGLEQLAQQQPVPVLLYSSAAPLAGMLREAARWGVFDHIHPLLGRNHPDYGNYCRDLLRKIRSVRTSGNGPKAAVTVAPRPTTMPMPPRRVVVIGGSTGGTKAVESLVRTLQPLPDTTVIIAVHLPAHFTDSFVGRVRRAATMPVLAGVPGTLLTGGTIIIAPGGQNLIIRPGTHGAWLSWQTEVAHDASPTSDEPSIDLLMKSVVRAFGRYTTGVILTGLGTDGTLGAQRIQQAGGTVLAQDAASSAVFGMPKSVIQAGLASAVLPLAEIPQYLNRSVGAVRPTRNTLVPSFSQIVAR</sequence>
<protein>
    <recommendedName>
        <fullName evidence="2">protein-glutamate methylesterase</fullName>
        <ecNumber evidence="2">3.1.1.61</ecNumber>
    </recommendedName>
</protein>
<feature type="active site" evidence="4">
    <location>
        <position position="288"/>
    </location>
</feature>